<accession>A0A1F6NUY8</accession>
<dbReference type="Proteomes" id="UP000177907">
    <property type="component" value="Unassembled WGS sequence"/>
</dbReference>
<evidence type="ECO:0000313" key="1">
    <source>
        <dbReference type="EMBL" id="OGH87766.1"/>
    </source>
</evidence>
<comment type="caution">
    <text evidence="1">The sequence shown here is derived from an EMBL/GenBank/DDBJ whole genome shotgun (WGS) entry which is preliminary data.</text>
</comment>
<dbReference type="AlphaFoldDB" id="A0A1F6NUY8"/>
<protein>
    <submittedName>
        <fullName evidence="1">Uncharacterized protein</fullName>
    </submittedName>
</protein>
<proteinExistence type="predicted"/>
<reference evidence="1 2" key="1">
    <citation type="journal article" date="2016" name="Nat. Commun.">
        <title>Thousands of microbial genomes shed light on interconnected biogeochemical processes in an aquifer system.</title>
        <authorList>
            <person name="Anantharaman K."/>
            <person name="Brown C.T."/>
            <person name="Hug L.A."/>
            <person name="Sharon I."/>
            <person name="Castelle C.J."/>
            <person name="Probst A.J."/>
            <person name="Thomas B.C."/>
            <person name="Singh A."/>
            <person name="Wilkins M.J."/>
            <person name="Karaoz U."/>
            <person name="Brodie E.L."/>
            <person name="Williams K.H."/>
            <person name="Hubbard S.S."/>
            <person name="Banfield J.F."/>
        </authorList>
    </citation>
    <scope>NUCLEOTIDE SEQUENCE [LARGE SCALE GENOMIC DNA]</scope>
</reference>
<name>A0A1F6NUY8_9BACT</name>
<evidence type="ECO:0000313" key="2">
    <source>
        <dbReference type="Proteomes" id="UP000177907"/>
    </source>
</evidence>
<organism evidence="1 2">
    <name type="scientific">Candidatus Magasanikbacteria bacterium RIFOXYC2_FULL_42_28</name>
    <dbReference type="NCBI Taxonomy" id="1798704"/>
    <lineage>
        <taxon>Bacteria</taxon>
        <taxon>Candidatus Magasanikiibacteriota</taxon>
    </lineage>
</organism>
<sequence length="114" mass="12658">MYRCPAGAPFCVDGACVNTTTPINVHRCQDLDTGKNLGERGYTKSYLNDALISTERDECIDDRNLLEYYCAPNSPMPVVSSSVFTCPTELPICYDGRCMNSTTLDEVLEDEVPF</sequence>
<dbReference type="STRING" id="1798704.A3J93_05010"/>
<dbReference type="EMBL" id="MFQZ01000009">
    <property type="protein sequence ID" value="OGH87766.1"/>
    <property type="molecule type" value="Genomic_DNA"/>
</dbReference>
<gene>
    <name evidence="1" type="ORF">A3J93_05010</name>
</gene>